<dbReference type="EMBL" id="QTTN01000003">
    <property type="protein sequence ID" value="REE92790.1"/>
    <property type="molecule type" value="Genomic_DNA"/>
</dbReference>
<organism evidence="2 3">
    <name type="scientific">Paenibacillus taihuensis</name>
    <dbReference type="NCBI Taxonomy" id="1156355"/>
    <lineage>
        <taxon>Bacteria</taxon>
        <taxon>Bacillati</taxon>
        <taxon>Bacillota</taxon>
        <taxon>Bacilli</taxon>
        <taxon>Bacillales</taxon>
        <taxon>Paenibacillaceae</taxon>
        <taxon>Paenibacillus</taxon>
    </lineage>
</organism>
<evidence type="ECO:0000313" key="3">
    <source>
        <dbReference type="Proteomes" id="UP000256304"/>
    </source>
</evidence>
<sequence length="151" mass="17395">MEKSSEKQPREHIRIRLRDGAHAEVSICNVDGEGADSGASVVLLHNMSPTGLRFQSHLRFPVSKSYLLQFSITLDEWQFCLLGHVVWRRKEDNFYVYGCSFIPDDGIRKAIVCALLAKLQTMSPRQVRIHELYRKMTYKKEAEISRLDVKG</sequence>
<dbReference type="SUPFAM" id="SSF141371">
    <property type="entry name" value="PilZ domain-like"/>
    <property type="match status" value="1"/>
</dbReference>
<dbReference type="Proteomes" id="UP000256304">
    <property type="component" value="Unassembled WGS sequence"/>
</dbReference>
<dbReference type="OrthoDB" id="2382373at2"/>
<dbReference type="InterPro" id="IPR009875">
    <property type="entry name" value="PilZ_domain"/>
</dbReference>
<dbReference type="AlphaFoldDB" id="A0A3D9SHN7"/>
<evidence type="ECO:0000259" key="1">
    <source>
        <dbReference type="Pfam" id="PF07238"/>
    </source>
</evidence>
<protein>
    <submittedName>
        <fullName evidence="2">PilZ domain-containing protein</fullName>
    </submittedName>
</protein>
<evidence type="ECO:0000313" key="2">
    <source>
        <dbReference type="EMBL" id="REE92790.1"/>
    </source>
</evidence>
<feature type="domain" description="PilZ" evidence="1">
    <location>
        <begin position="28"/>
        <end position="107"/>
    </location>
</feature>
<reference evidence="2 3" key="1">
    <citation type="submission" date="2018-08" db="EMBL/GenBank/DDBJ databases">
        <title>Genomic Encyclopedia of Type Strains, Phase III (KMG-III): the genomes of soil and plant-associated and newly described type strains.</title>
        <authorList>
            <person name="Whitman W."/>
        </authorList>
    </citation>
    <scope>NUCLEOTIDE SEQUENCE [LARGE SCALE GENOMIC DNA]</scope>
    <source>
        <strain evidence="2 3">CGMCC 1.10966</strain>
    </source>
</reference>
<dbReference type="RefSeq" id="WP_116187711.1">
    <property type="nucleotide sequence ID" value="NZ_QTTN01000003.1"/>
</dbReference>
<keyword evidence="3" id="KW-1185">Reference proteome</keyword>
<comment type="caution">
    <text evidence="2">The sequence shown here is derived from an EMBL/GenBank/DDBJ whole genome shotgun (WGS) entry which is preliminary data.</text>
</comment>
<dbReference type="Pfam" id="PF07238">
    <property type="entry name" value="PilZ"/>
    <property type="match status" value="1"/>
</dbReference>
<proteinExistence type="predicted"/>
<gene>
    <name evidence="2" type="ORF">A8990_10388</name>
</gene>
<name>A0A3D9SHN7_9BACL</name>
<dbReference type="GO" id="GO:0035438">
    <property type="term" value="F:cyclic-di-GMP binding"/>
    <property type="evidence" value="ECO:0007669"/>
    <property type="project" value="InterPro"/>
</dbReference>
<accession>A0A3D9SHN7</accession>